<feature type="compositionally biased region" description="Basic and acidic residues" evidence="3">
    <location>
        <begin position="259"/>
        <end position="270"/>
    </location>
</feature>
<organism evidence="6 7">
    <name type="scientific">Rhynocoris fuscipes</name>
    <dbReference type="NCBI Taxonomy" id="488301"/>
    <lineage>
        <taxon>Eukaryota</taxon>
        <taxon>Metazoa</taxon>
        <taxon>Ecdysozoa</taxon>
        <taxon>Arthropoda</taxon>
        <taxon>Hexapoda</taxon>
        <taxon>Insecta</taxon>
        <taxon>Pterygota</taxon>
        <taxon>Neoptera</taxon>
        <taxon>Paraneoptera</taxon>
        <taxon>Hemiptera</taxon>
        <taxon>Heteroptera</taxon>
        <taxon>Panheteroptera</taxon>
        <taxon>Cimicomorpha</taxon>
        <taxon>Reduviidae</taxon>
        <taxon>Harpactorinae</taxon>
        <taxon>Harpactorini</taxon>
        <taxon>Rhynocoris</taxon>
    </lineage>
</organism>
<evidence type="ECO:0000259" key="5">
    <source>
        <dbReference type="PROSITE" id="PS50175"/>
    </source>
</evidence>
<sequence length="417" mass="47587">MNVKTGPIDFGACRARQLTPSTSKTNNNLRNKPKPDFSKLRNNDSRITHDRNERCFNCGLISHLSRDCRRGLKCFACEQFGHKATDCKGKNEKKKESSPVLCNQQKKTGVYKSVKLGGKTIEGLIDTGSSVNLLKVSKYLTMKLPSLKDKHINLNGFGEGEVESLGKLVTNIEKDGVFYEINIHVLPDKSMPPLMIIGNDFLKSYEVIINRGEVTSIKKIEESRPENGAAPAEETNTESQISTTRPSSIAGSEKAGSSRSRDSRERDRHEHSRPRDRRPRDIHGEPGVLSFEQIKEERERQRRREKEQPEEVPEDTTKNNNQEKTTENLKKEPEEQIGEDEELTRLLQGDDKNEESSTAEEEEKKDGEKSKSPVHEKDSIKNEIKEEKAESKIDKISEKIQEENRRSFNRFRKKPSR</sequence>
<dbReference type="InterPro" id="IPR018061">
    <property type="entry name" value="Retropepsins"/>
</dbReference>
<dbReference type="SMART" id="SM00343">
    <property type="entry name" value="ZnF_C2HC"/>
    <property type="match status" value="2"/>
</dbReference>
<dbReference type="Pfam" id="PF00077">
    <property type="entry name" value="RVP"/>
    <property type="match status" value="1"/>
</dbReference>
<dbReference type="InterPro" id="IPR001969">
    <property type="entry name" value="Aspartic_peptidase_AS"/>
</dbReference>
<dbReference type="Gene3D" id="4.10.60.10">
    <property type="entry name" value="Zinc finger, CCHC-type"/>
    <property type="match status" value="1"/>
</dbReference>
<dbReference type="PROSITE" id="PS50158">
    <property type="entry name" value="ZF_CCHC"/>
    <property type="match status" value="2"/>
</dbReference>
<dbReference type="PROSITE" id="PS50175">
    <property type="entry name" value="ASP_PROT_RETROV"/>
    <property type="match status" value="1"/>
</dbReference>
<dbReference type="Proteomes" id="UP001461498">
    <property type="component" value="Unassembled WGS sequence"/>
</dbReference>
<dbReference type="GO" id="GO:0008270">
    <property type="term" value="F:zinc ion binding"/>
    <property type="evidence" value="ECO:0007669"/>
    <property type="project" value="UniProtKB-KW"/>
</dbReference>
<keyword evidence="2" id="KW-0863">Zinc-finger</keyword>
<dbReference type="InterPro" id="IPR001995">
    <property type="entry name" value="Peptidase_A2_cat"/>
</dbReference>
<feature type="domain" description="Peptidase A2" evidence="5">
    <location>
        <begin position="121"/>
        <end position="201"/>
    </location>
</feature>
<gene>
    <name evidence="6" type="ORF">O3M35_011966</name>
</gene>
<dbReference type="SUPFAM" id="SSF57756">
    <property type="entry name" value="Retrovirus zinc finger-like domains"/>
    <property type="match status" value="1"/>
</dbReference>
<comment type="caution">
    <text evidence="6">The sequence shown here is derived from an EMBL/GenBank/DDBJ whole genome shotgun (WGS) entry which is preliminary data.</text>
</comment>
<evidence type="ECO:0000313" key="7">
    <source>
        <dbReference type="Proteomes" id="UP001461498"/>
    </source>
</evidence>
<evidence type="ECO:0000259" key="4">
    <source>
        <dbReference type="PROSITE" id="PS50158"/>
    </source>
</evidence>
<evidence type="ECO:0000313" key="6">
    <source>
        <dbReference type="EMBL" id="KAK9503373.1"/>
    </source>
</evidence>
<feature type="compositionally biased region" description="Basic and acidic residues" evidence="3">
    <location>
        <begin position="293"/>
        <end position="309"/>
    </location>
</feature>
<dbReference type="GO" id="GO:0004190">
    <property type="term" value="F:aspartic-type endopeptidase activity"/>
    <property type="evidence" value="ECO:0007669"/>
    <property type="project" value="InterPro"/>
</dbReference>
<accession>A0AAW1D2L5</accession>
<dbReference type="GO" id="GO:0003676">
    <property type="term" value="F:nucleic acid binding"/>
    <property type="evidence" value="ECO:0007669"/>
    <property type="project" value="InterPro"/>
</dbReference>
<dbReference type="Gene3D" id="2.40.70.10">
    <property type="entry name" value="Acid Proteases"/>
    <property type="match status" value="1"/>
</dbReference>
<feature type="region of interest" description="Disordered" evidence="3">
    <location>
        <begin position="220"/>
        <end position="417"/>
    </location>
</feature>
<dbReference type="InterPro" id="IPR021109">
    <property type="entry name" value="Peptidase_aspartic_dom_sf"/>
</dbReference>
<dbReference type="AlphaFoldDB" id="A0AAW1D2L5"/>
<evidence type="ECO:0000256" key="2">
    <source>
        <dbReference type="PROSITE-ProRule" id="PRU00047"/>
    </source>
</evidence>
<name>A0AAW1D2L5_9HEMI</name>
<feature type="compositionally biased region" description="Basic and acidic residues" evidence="3">
    <location>
        <begin position="33"/>
        <end position="43"/>
    </location>
</feature>
<dbReference type="PROSITE" id="PS00141">
    <property type="entry name" value="ASP_PROTEASE"/>
    <property type="match status" value="1"/>
</dbReference>
<dbReference type="SUPFAM" id="SSF50630">
    <property type="entry name" value="Acid proteases"/>
    <property type="match status" value="1"/>
</dbReference>
<feature type="compositionally biased region" description="Basic and acidic residues" evidence="3">
    <location>
        <begin position="324"/>
        <end position="334"/>
    </location>
</feature>
<dbReference type="InterPro" id="IPR036875">
    <property type="entry name" value="Znf_CCHC_sf"/>
</dbReference>
<feature type="region of interest" description="Disordered" evidence="3">
    <location>
        <begin position="20"/>
        <end position="43"/>
    </location>
</feature>
<reference evidence="6 7" key="1">
    <citation type="submission" date="2022-12" db="EMBL/GenBank/DDBJ databases">
        <title>Chromosome-level genome assembly of true bugs.</title>
        <authorList>
            <person name="Ma L."/>
            <person name="Li H."/>
        </authorList>
    </citation>
    <scope>NUCLEOTIDE SEQUENCE [LARGE SCALE GENOMIC DNA]</scope>
    <source>
        <strain evidence="6">Lab_2022b</strain>
    </source>
</reference>
<evidence type="ECO:0000256" key="1">
    <source>
        <dbReference type="ARBA" id="ARBA00022801"/>
    </source>
</evidence>
<feature type="compositionally biased region" description="Polar residues" evidence="3">
    <location>
        <begin position="20"/>
        <end position="30"/>
    </location>
</feature>
<dbReference type="CDD" id="cd00303">
    <property type="entry name" value="retropepsin_like"/>
    <property type="match status" value="1"/>
</dbReference>
<protein>
    <submittedName>
        <fullName evidence="6">Uncharacterized protein</fullName>
    </submittedName>
</protein>
<dbReference type="GO" id="GO:0006508">
    <property type="term" value="P:proteolysis"/>
    <property type="evidence" value="ECO:0007669"/>
    <property type="project" value="InterPro"/>
</dbReference>
<feature type="compositionally biased region" description="Polar residues" evidence="3">
    <location>
        <begin position="237"/>
        <end position="250"/>
    </location>
</feature>
<keyword evidence="2" id="KW-0862">Zinc</keyword>
<feature type="compositionally biased region" description="Basic and acidic residues" evidence="3">
    <location>
        <begin position="362"/>
        <end position="406"/>
    </location>
</feature>
<evidence type="ECO:0000256" key="3">
    <source>
        <dbReference type="SAM" id="MobiDB-lite"/>
    </source>
</evidence>
<keyword evidence="2" id="KW-0479">Metal-binding</keyword>
<keyword evidence="7" id="KW-1185">Reference proteome</keyword>
<feature type="compositionally biased region" description="Basic residues" evidence="3">
    <location>
        <begin position="407"/>
        <end position="417"/>
    </location>
</feature>
<dbReference type="EMBL" id="JAPXFL010000008">
    <property type="protein sequence ID" value="KAK9503373.1"/>
    <property type="molecule type" value="Genomic_DNA"/>
</dbReference>
<feature type="domain" description="CCHC-type" evidence="4">
    <location>
        <begin position="54"/>
        <end position="70"/>
    </location>
</feature>
<dbReference type="InterPro" id="IPR001878">
    <property type="entry name" value="Znf_CCHC"/>
</dbReference>
<feature type="domain" description="CCHC-type" evidence="4">
    <location>
        <begin position="73"/>
        <end position="88"/>
    </location>
</feature>
<proteinExistence type="predicted"/>
<keyword evidence="1" id="KW-0378">Hydrolase</keyword>